<dbReference type="EMBL" id="SNRW01029146">
    <property type="protein sequence ID" value="KAA6358938.1"/>
    <property type="molecule type" value="Genomic_DNA"/>
</dbReference>
<evidence type="ECO:0000313" key="1">
    <source>
        <dbReference type="EMBL" id="KAA6358938.1"/>
    </source>
</evidence>
<comment type="caution">
    <text evidence="1">The sequence shown here is derived from an EMBL/GenBank/DDBJ whole genome shotgun (WGS) entry which is preliminary data.</text>
</comment>
<name>A0A5J4TKW3_9EUKA</name>
<evidence type="ECO:0000313" key="2">
    <source>
        <dbReference type="Proteomes" id="UP000324800"/>
    </source>
</evidence>
<dbReference type="Proteomes" id="UP000324800">
    <property type="component" value="Unassembled WGS sequence"/>
</dbReference>
<proteinExistence type="predicted"/>
<sequence>MYISDVEALTGFRYCNICHKQAFRIGDPILLTSIRNHLKKYLKNDGKIVKKVIFERFAKPFVPHIFSNKTYMLLLTNNLTHLFEHTQYYITYDIETLEKKVKEKYGDSLLVTVTLIPYAIASTVKCAGGMHSFYYDYRTPNFFDMQLEQLFKEAKQVKKDNKYKDETIPQYFQVPIIGFNSVKFDTSVLIMNLRSKD</sequence>
<dbReference type="AlphaFoldDB" id="A0A5J4TKW3"/>
<accession>A0A5J4TKW3</accession>
<reference evidence="1 2" key="1">
    <citation type="submission" date="2019-03" db="EMBL/GenBank/DDBJ databases">
        <title>Single cell metagenomics reveals metabolic interactions within the superorganism composed of flagellate Streblomastix strix and complex community of Bacteroidetes bacteria on its surface.</title>
        <authorList>
            <person name="Treitli S.C."/>
            <person name="Kolisko M."/>
            <person name="Husnik F."/>
            <person name="Keeling P."/>
            <person name="Hampl V."/>
        </authorList>
    </citation>
    <scope>NUCLEOTIDE SEQUENCE [LARGE SCALE GENOMIC DNA]</scope>
    <source>
        <strain evidence="1">ST1C</strain>
    </source>
</reference>
<gene>
    <name evidence="1" type="ORF">EZS28_045535</name>
</gene>
<organism evidence="1 2">
    <name type="scientific">Streblomastix strix</name>
    <dbReference type="NCBI Taxonomy" id="222440"/>
    <lineage>
        <taxon>Eukaryota</taxon>
        <taxon>Metamonada</taxon>
        <taxon>Preaxostyla</taxon>
        <taxon>Oxymonadida</taxon>
        <taxon>Streblomastigidae</taxon>
        <taxon>Streblomastix</taxon>
    </lineage>
</organism>
<protein>
    <submittedName>
        <fullName evidence="1">Uncharacterized protein</fullName>
    </submittedName>
</protein>